<dbReference type="AlphaFoldDB" id="A0A4R9GQP2"/>
<feature type="region of interest" description="Disordered" evidence="10">
    <location>
        <begin position="67"/>
        <end position="86"/>
    </location>
</feature>
<evidence type="ECO:0000256" key="3">
    <source>
        <dbReference type="ARBA" id="ARBA00022490"/>
    </source>
</evidence>
<evidence type="ECO:0000313" key="12">
    <source>
        <dbReference type="Proteomes" id="UP000297855"/>
    </source>
</evidence>
<dbReference type="OrthoDB" id="9808604at2"/>
<dbReference type="GO" id="GO:0032153">
    <property type="term" value="C:cell division site"/>
    <property type="evidence" value="ECO:0007669"/>
    <property type="project" value="TreeGrafter"/>
</dbReference>
<evidence type="ECO:0000256" key="5">
    <source>
        <dbReference type="ARBA" id="ARBA00023210"/>
    </source>
</evidence>
<gene>
    <name evidence="11" type="ORF">EHO61_09390</name>
</gene>
<sequence length="100" mass="10741">MSEKVSARILGDDYTIVGDADPEYIQGLAEVVDRKIRELSLGMSSAPKLKLAVLAALNFADELEQLRNSGKNSGGPASPEAEEKTRKLITLLEEGLIGDL</sequence>
<evidence type="ECO:0000256" key="6">
    <source>
        <dbReference type="ARBA" id="ARBA00023306"/>
    </source>
</evidence>
<accession>A0A4R9GQP2</accession>
<dbReference type="GO" id="GO:0000921">
    <property type="term" value="P:septin ring assembly"/>
    <property type="evidence" value="ECO:0007669"/>
    <property type="project" value="TreeGrafter"/>
</dbReference>
<evidence type="ECO:0000256" key="9">
    <source>
        <dbReference type="ARBA" id="ARBA00033158"/>
    </source>
</evidence>
<dbReference type="Proteomes" id="UP000297855">
    <property type="component" value="Unassembled WGS sequence"/>
</dbReference>
<dbReference type="GO" id="GO:0030428">
    <property type="term" value="C:cell septum"/>
    <property type="evidence" value="ECO:0007669"/>
    <property type="project" value="TreeGrafter"/>
</dbReference>
<name>A0A4R9GQP2_9LEPT</name>
<evidence type="ECO:0000256" key="7">
    <source>
        <dbReference type="ARBA" id="ARBA00024910"/>
    </source>
</evidence>
<keyword evidence="12" id="KW-1185">Reference proteome</keyword>
<dbReference type="InterPro" id="IPR036192">
    <property type="entry name" value="Cell_div_ZapA-like_sf"/>
</dbReference>
<comment type="subunit">
    <text evidence="8">Homodimer. Interacts with FtsZ.</text>
</comment>
<reference evidence="11" key="1">
    <citation type="journal article" date="2019" name="PLoS Negl. Trop. Dis.">
        <title>Revisiting the worldwide diversity of Leptospira species in the environment.</title>
        <authorList>
            <person name="Vincent A.T."/>
            <person name="Schiettekatte O."/>
            <person name="Bourhy P."/>
            <person name="Veyrier F.J."/>
            <person name="Picardeau M."/>
        </authorList>
    </citation>
    <scope>NUCLEOTIDE SEQUENCE [LARGE SCALE GENOMIC DNA]</scope>
    <source>
        <strain evidence="11">SCS5</strain>
    </source>
</reference>
<dbReference type="EMBL" id="RQEV01000010">
    <property type="protein sequence ID" value="TGK18675.1"/>
    <property type="molecule type" value="Genomic_DNA"/>
</dbReference>
<comment type="subcellular location">
    <subcellularLocation>
        <location evidence="1">Cytoplasm</location>
    </subcellularLocation>
</comment>
<keyword evidence="5" id="KW-0717">Septation</keyword>
<keyword evidence="6" id="KW-0131">Cell cycle</keyword>
<dbReference type="SUPFAM" id="SSF102829">
    <property type="entry name" value="Cell division protein ZapA-like"/>
    <property type="match status" value="1"/>
</dbReference>
<keyword evidence="3" id="KW-0963">Cytoplasm</keyword>
<evidence type="ECO:0000256" key="4">
    <source>
        <dbReference type="ARBA" id="ARBA00022618"/>
    </source>
</evidence>
<dbReference type="GO" id="GO:0000917">
    <property type="term" value="P:division septum assembly"/>
    <property type="evidence" value="ECO:0007669"/>
    <property type="project" value="UniProtKB-KW"/>
</dbReference>
<protein>
    <recommendedName>
        <fullName evidence="2">Cell division protein ZapA</fullName>
    </recommendedName>
    <alternativeName>
        <fullName evidence="9">Z ring-associated protein ZapA</fullName>
    </alternativeName>
</protein>
<dbReference type="RefSeq" id="WP_135813355.1">
    <property type="nucleotide sequence ID" value="NZ_RQEV01000010.1"/>
</dbReference>
<evidence type="ECO:0000256" key="2">
    <source>
        <dbReference type="ARBA" id="ARBA00015195"/>
    </source>
</evidence>
<evidence type="ECO:0000313" key="11">
    <source>
        <dbReference type="EMBL" id="TGK18675.1"/>
    </source>
</evidence>
<proteinExistence type="predicted"/>
<evidence type="ECO:0000256" key="8">
    <source>
        <dbReference type="ARBA" id="ARBA00026068"/>
    </source>
</evidence>
<dbReference type="GO" id="GO:0005829">
    <property type="term" value="C:cytosol"/>
    <property type="evidence" value="ECO:0007669"/>
    <property type="project" value="TreeGrafter"/>
</dbReference>
<dbReference type="PANTHER" id="PTHR34981:SF1">
    <property type="entry name" value="CELL DIVISION PROTEIN ZAPA"/>
    <property type="match status" value="1"/>
</dbReference>
<dbReference type="InterPro" id="IPR053712">
    <property type="entry name" value="Bac_CellDiv_Activator"/>
</dbReference>
<comment type="caution">
    <text evidence="11">The sequence shown here is derived from an EMBL/GenBank/DDBJ whole genome shotgun (WGS) entry which is preliminary data.</text>
</comment>
<dbReference type="InterPro" id="IPR007838">
    <property type="entry name" value="Cell_div_ZapA-like"/>
</dbReference>
<organism evidence="11 12">
    <name type="scientific">Leptospira fluminis</name>
    <dbReference type="NCBI Taxonomy" id="2484979"/>
    <lineage>
        <taxon>Bacteria</taxon>
        <taxon>Pseudomonadati</taxon>
        <taxon>Spirochaetota</taxon>
        <taxon>Spirochaetia</taxon>
        <taxon>Leptospirales</taxon>
        <taxon>Leptospiraceae</taxon>
        <taxon>Leptospira</taxon>
    </lineage>
</organism>
<dbReference type="Gene3D" id="6.10.250.790">
    <property type="match status" value="1"/>
</dbReference>
<dbReference type="GO" id="GO:0043093">
    <property type="term" value="P:FtsZ-dependent cytokinesis"/>
    <property type="evidence" value="ECO:0007669"/>
    <property type="project" value="TreeGrafter"/>
</dbReference>
<evidence type="ECO:0000256" key="1">
    <source>
        <dbReference type="ARBA" id="ARBA00004496"/>
    </source>
</evidence>
<comment type="function">
    <text evidence="7">Activator of cell division through the inhibition of FtsZ GTPase activity, therefore promoting FtsZ assembly into bundles of protofilaments necessary for the formation of the division Z ring. It is recruited early at mid-cell but it is not essential for cell division.</text>
</comment>
<evidence type="ECO:0000256" key="10">
    <source>
        <dbReference type="SAM" id="MobiDB-lite"/>
    </source>
</evidence>
<keyword evidence="4 11" id="KW-0132">Cell division</keyword>
<dbReference type="PANTHER" id="PTHR34981">
    <property type="entry name" value="CELL DIVISION PROTEIN ZAPA"/>
    <property type="match status" value="1"/>
</dbReference>
<dbReference type="Pfam" id="PF05164">
    <property type="entry name" value="ZapA"/>
    <property type="match status" value="1"/>
</dbReference>